<evidence type="ECO:0000313" key="2">
    <source>
        <dbReference type="Proteomes" id="UP000216478"/>
    </source>
</evidence>
<name>A0A256FQ32_9HYPH</name>
<comment type="caution">
    <text evidence="1">The sequence shown here is derived from an EMBL/GenBank/DDBJ whole genome shotgun (WGS) entry which is preliminary data.</text>
</comment>
<reference evidence="1 2" key="1">
    <citation type="submission" date="2017-07" db="EMBL/GenBank/DDBJ databases">
        <title>Phylogenetic study on the rhizospheric bacterium Ochrobactrum sp. A44.</title>
        <authorList>
            <person name="Krzyzanowska D.M."/>
            <person name="Ossowicki A."/>
            <person name="Rajewska M."/>
            <person name="Maciag T."/>
            <person name="Kaczynski Z."/>
            <person name="Czerwicka M."/>
            <person name="Jafra S."/>
        </authorList>
    </citation>
    <scope>NUCLEOTIDE SEQUENCE [LARGE SCALE GENOMIC DNA]</scope>
    <source>
        <strain evidence="1 2">OgA9a</strain>
    </source>
</reference>
<evidence type="ECO:0000313" key="1">
    <source>
        <dbReference type="EMBL" id="OYR16955.1"/>
    </source>
</evidence>
<accession>A0A256FQ32</accession>
<dbReference type="EMBL" id="NNRL01000148">
    <property type="protein sequence ID" value="OYR16955.1"/>
    <property type="molecule type" value="Genomic_DNA"/>
</dbReference>
<gene>
    <name evidence="1" type="ORF">CEV33_4080</name>
</gene>
<organism evidence="1 2">
    <name type="scientific">Brucella grignonensis</name>
    <dbReference type="NCBI Taxonomy" id="94627"/>
    <lineage>
        <taxon>Bacteria</taxon>
        <taxon>Pseudomonadati</taxon>
        <taxon>Pseudomonadota</taxon>
        <taxon>Alphaproteobacteria</taxon>
        <taxon>Hyphomicrobiales</taxon>
        <taxon>Brucellaceae</taxon>
        <taxon>Brucella/Ochrobactrum group</taxon>
        <taxon>Brucella</taxon>
    </lineage>
</organism>
<dbReference type="Proteomes" id="UP000216478">
    <property type="component" value="Unassembled WGS sequence"/>
</dbReference>
<sequence>MSICFCKFHSENSKNDLIILFLHSLASFAEHKKGDPKVASFK</sequence>
<protein>
    <submittedName>
        <fullName evidence="1">Uncharacterized protein</fullName>
    </submittedName>
</protein>
<dbReference type="AlphaFoldDB" id="A0A256FQ32"/>
<proteinExistence type="predicted"/>
<keyword evidence="2" id="KW-1185">Reference proteome</keyword>